<evidence type="ECO:0000259" key="7">
    <source>
        <dbReference type="PROSITE" id="PS51754"/>
    </source>
</evidence>
<dbReference type="PROSITE" id="PS51754">
    <property type="entry name" value="OVATE"/>
    <property type="match status" value="1"/>
</dbReference>
<dbReference type="AlphaFoldDB" id="A0A835RGV1"/>
<evidence type="ECO:0000256" key="4">
    <source>
        <dbReference type="ARBA" id="ARBA00023163"/>
    </source>
</evidence>
<keyword evidence="2 6" id="KW-0678">Repressor</keyword>
<dbReference type="EMBL" id="JADCNL010000004">
    <property type="protein sequence ID" value="KAG0485697.1"/>
    <property type="molecule type" value="Genomic_DNA"/>
</dbReference>
<comment type="function">
    <text evidence="6">Transcriptional repressor that regulates multiple aspects of plant growth and development.</text>
</comment>
<proteinExistence type="predicted"/>
<organism evidence="8 9">
    <name type="scientific">Vanilla planifolia</name>
    <name type="common">Vanilla</name>
    <dbReference type="NCBI Taxonomy" id="51239"/>
    <lineage>
        <taxon>Eukaryota</taxon>
        <taxon>Viridiplantae</taxon>
        <taxon>Streptophyta</taxon>
        <taxon>Embryophyta</taxon>
        <taxon>Tracheophyta</taxon>
        <taxon>Spermatophyta</taxon>
        <taxon>Magnoliopsida</taxon>
        <taxon>Liliopsida</taxon>
        <taxon>Asparagales</taxon>
        <taxon>Orchidaceae</taxon>
        <taxon>Vanilloideae</taxon>
        <taxon>Vanilleae</taxon>
        <taxon>Vanilla</taxon>
    </lineage>
</organism>
<evidence type="ECO:0000256" key="5">
    <source>
        <dbReference type="ARBA" id="ARBA00023242"/>
    </source>
</evidence>
<dbReference type="InterPro" id="IPR038933">
    <property type="entry name" value="Ovate"/>
</dbReference>
<dbReference type="PANTHER" id="PTHR33057">
    <property type="entry name" value="TRANSCRIPTION REPRESSOR OFP7-RELATED"/>
    <property type="match status" value="1"/>
</dbReference>
<evidence type="ECO:0000313" key="8">
    <source>
        <dbReference type="EMBL" id="KAG0485697.1"/>
    </source>
</evidence>
<dbReference type="GO" id="GO:0045892">
    <property type="term" value="P:negative regulation of DNA-templated transcription"/>
    <property type="evidence" value="ECO:0007669"/>
    <property type="project" value="UniProtKB-UniRule"/>
</dbReference>
<evidence type="ECO:0000256" key="2">
    <source>
        <dbReference type="ARBA" id="ARBA00022491"/>
    </source>
</evidence>
<dbReference type="InterPro" id="IPR006458">
    <property type="entry name" value="Ovate_C"/>
</dbReference>
<evidence type="ECO:0000256" key="3">
    <source>
        <dbReference type="ARBA" id="ARBA00023015"/>
    </source>
</evidence>
<dbReference type="Pfam" id="PF04844">
    <property type="entry name" value="Ovate"/>
    <property type="match status" value="1"/>
</dbReference>
<keyword evidence="4 6" id="KW-0804">Transcription</keyword>
<name>A0A835RGV1_VANPL</name>
<comment type="subcellular location">
    <subcellularLocation>
        <location evidence="1 6">Nucleus</location>
    </subcellularLocation>
</comment>
<dbReference type="Proteomes" id="UP000636800">
    <property type="component" value="Unassembled WGS sequence"/>
</dbReference>
<comment type="caution">
    <text evidence="8">The sequence shown here is derived from an EMBL/GenBank/DDBJ whole genome shotgun (WGS) entry which is preliminary data.</text>
</comment>
<reference evidence="8 9" key="1">
    <citation type="journal article" date="2020" name="Nat. Food">
        <title>A phased Vanilla planifolia genome enables genetic improvement of flavour and production.</title>
        <authorList>
            <person name="Hasing T."/>
            <person name="Tang H."/>
            <person name="Brym M."/>
            <person name="Khazi F."/>
            <person name="Huang T."/>
            <person name="Chambers A.H."/>
        </authorList>
    </citation>
    <scope>NUCLEOTIDE SEQUENCE [LARGE SCALE GENOMIC DNA]</scope>
    <source>
        <tissue evidence="8">Leaf</tissue>
    </source>
</reference>
<accession>A0A835RGV1</accession>
<feature type="domain" description="OVATE" evidence="7">
    <location>
        <begin position="118"/>
        <end position="177"/>
    </location>
</feature>
<evidence type="ECO:0000256" key="6">
    <source>
        <dbReference type="RuleBase" id="RU367028"/>
    </source>
</evidence>
<dbReference type="OrthoDB" id="734810at2759"/>
<keyword evidence="9" id="KW-1185">Reference proteome</keyword>
<dbReference type="GO" id="GO:0005634">
    <property type="term" value="C:nucleus"/>
    <property type="evidence" value="ECO:0007669"/>
    <property type="project" value="UniProtKB-SubCell"/>
</dbReference>
<keyword evidence="3 6" id="KW-0805">Transcription regulation</keyword>
<keyword evidence="5 6" id="KW-0539">Nucleus</keyword>
<evidence type="ECO:0000313" key="9">
    <source>
        <dbReference type="Proteomes" id="UP000636800"/>
    </source>
</evidence>
<evidence type="ECO:0000256" key="1">
    <source>
        <dbReference type="ARBA" id="ARBA00004123"/>
    </source>
</evidence>
<dbReference type="NCBIfam" id="TIGR01568">
    <property type="entry name" value="A_thal_3678"/>
    <property type="match status" value="1"/>
</dbReference>
<protein>
    <recommendedName>
        <fullName evidence="6">Transcription repressor</fullName>
    </recommendedName>
    <alternativeName>
        <fullName evidence="6">Ovate family protein</fullName>
    </alternativeName>
</protein>
<gene>
    <name evidence="8" type="ORF">HPP92_009776</name>
</gene>
<sequence length="190" mass="21188">MVRKLGVPSFFFKAREVSRSPSSSWLWPSCRHPRTLSFRHPGDDVYKTVNSIYFDTTESCFTDETESFSTTSASDTETVVRGLRSDRLFFEPGDAASSSIMEAAKPCCGCPFKGSVALAMESEDPFKDFRVSMEEMVAAHGIMDWRGLQELLVWYLRANGKKTHGFIFGAFVDLLVDLSSSSPFSSSSLQ</sequence>
<dbReference type="PANTHER" id="PTHR33057:SF26">
    <property type="entry name" value="TRANSCRIPTION REPRESSOR OFP13"/>
    <property type="match status" value="1"/>
</dbReference>